<evidence type="ECO:0000313" key="2">
    <source>
        <dbReference type="EMBL" id="MCQ9210347.1"/>
    </source>
</evidence>
<feature type="domain" description="Sensor histidine kinase NatK-like C-terminal" evidence="1">
    <location>
        <begin position="144"/>
        <end position="247"/>
    </location>
</feature>
<reference evidence="2" key="2">
    <citation type="journal article" date="2023" name="Curr. Microbiol.">
        <title>Granulicatella seriolae sp. nov., a Novel Facultative Anaerobe Isolated from Yellowtail Marine Fish.</title>
        <authorList>
            <person name="Lee M."/>
            <person name="Choi Y.J."/>
            <person name="Farooq A."/>
            <person name="Jeong J.B."/>
            <person name="Jung M.Y."/>
        </authorList>
    </citation>
    <scope>NUCLEOTIDE SEQUENCE</scope>
    <source>
        <strain evidence="2">S8</strain>
    </source>
</reference>
<dbReference type="InterPro" id="IPR032834">
    <property type="entry name" value="NatK-like_C"/>
</dbReference>
<dbReference type="PANTHER" id="PTHR40448">
    <property type="entry name" value="TWO-COMPONENT SENSOR HISTIDINE KINASE"/>
    <property type="match status" value="1"/>
</dbReference>
<reference evidence="2" key="1">
    <citation type="submission" date="2022-07" db="EMBL/GenBank/DDBJ databases">
        <authorList>
            <person name="Jung M.-Y."/>
            <person name="Lee M."/>
        </authorList>
    </citation>
    <scope>NUCLEOTIDE SEQUENCE</scope>
    <source>
        <strain evidence="2">S8</strain>
    </source>
</reference>
<accession>A0ABT1WPR7</accession>
<dbReference type="SUPFAM" id="SSF55874">
    <property type="entry name" value="ATPase domain of HSP90 chaperone/DNA topoisomerase II/histidine kinase"/>
    <property type="match status" value="1"/>
</dbReference>
<comment type="caution">
    <text evidence="2">The sequence shown here is derived from an EMBL/GenBank/DDBJ whole genome shotgun (WGS) entry which is preliminary data.</text>
</comment>
<evidence type="ECO:0000259" key="1">
    <source>
        <dbReference type="Pfam" id="PF14501"/>
    </source>
</evidence>
<dbReference type="Gene3D" id="3.30.565.10">
    <property type="entry name" value="Histidine kinase-like ATPase, C-terminal domain"/>
    <property type="match status" value="1"/>
</dbReference>
<sequence>MFILMFMFLSIIGFLSNKTRAYLQHQIYKSNEKQLQQLDLYTREIESMYQALRGFRHDYTNMLISLKESIDSGEISQVKDVYDEILVSANLRMVNQAENTNINELSNIKNSALKSVLFWKITEAREHGVAINVEIKEPIVDLKMDILDAIRMISILIDNAIEEAKQTAKPTIELAFVKEADSIIVTVRNSKTSKDIPIGRLFEAGFSTKGSNRGMGLFNVKEILSAYNYVDIDTEILDDSFTQMIRIRGNDE</sequence>
<dbReference type="PANTHER" id="PTHR40448:SF1">
    <property type="entry name" value="TWO-COMPONENT SENSOR HISTIDINE KINASE"/>
    <property type="match status" value="1"/>
</dbReference>
<protein>
    <submittedName>
        <fullName evidence="2">GHKL domain-containing protein</fullName>
    </submittedName>
</protein>
<gene>
    <name evidence="2" type="ORF">NPA36_07260</name>
</gene>
<organism evidence="2 3">
    <name type="scientific">Granulicatella seriolae</name>
    <dbReference type="NCBI Taxonomy" id="2967226"/>
    <lineage>
        <taxon>Bacteria</taxon>
        <taxon>Bacillati</taxon>
        <taxon>Bacillota</taxon>
        <taxon>Bacilli</taxon>
        <taxon>Lactobacillales</taxon>
        <taxon>Carnobacteriaceae</taxon>
        <taxon>Granulicatella</taxon>
    </lineage>
</organism>
<dbReference type="Proteomes" id="UP001059480">
    <property type="component" value="Unassembled WGS sequence"/>
</dbReference>
<dbReference type="InterPro" id="IPR036890">
    <property type="entry name" value="HATPase_C_sf"/>
</dbReference>
<keyword evidence="3" id="KW-1185">Reference proteome</keyword>
<dbReference type="Pfam" id="PF14501">
    <property type="entry name" value="HATPase_c_5"/>
    <property type="match status" value="1"/>
</dbReference>
<evidence type="ECO:0000313" key="3">
    <source>
        <dbReference type="Proteomes" id="UP001059480"/>
    </source>
</evidence>
<dbReference type="RefSeq" id="WP_256945454.1">
    <property type="nucleotide sequence ID" value="NZ_JANHNZ010000006.1"/>
</dbReference>
<name>A0ABT1WPR7_9LACT</name>
<proteinExistence type="predicted"/>
<reference evidence="2" key="3">
    <citation type="journal article" date="2023" name="Microbiol. Resour. Announc.">
        <title>Draft Genome Sequence of Granulicatella sp. Strain S8, Isolated from a Marine Fish, Seriola quinqueradiata.</title>
        <authorList>
            <person name="Lee M."/>
            <person name="Farooq A."/>
            <person name="Jeong J.B."/>
            <person name="Jung M.Y."/>
        </authorList>
    </citation>
    <scope>NUCLEOTIDE SEQUENCE</scope>
    <source>
        <strain evidence="2">S8</strain>
    </source>
</reference>
<dbReference type="EMBL" id="JANHNZ010000006">
    <property type="protein sequence ID" value="MCQ9210347.1"/>
    <property type="molecule type" value="Genomic_DNA"/>
</dbReference>